<organism evidence="2 3">
    <name type="scientific">Hydra vulgaris</name>
    <name type="common">Hydra</name>
    <name type="synonym">Hydra attenuata</name>
    <dbReference type="NCBI Taxonomy" id="6087"/>
    <lineage>
        <taxon>Eukaryota</taxon>
        <taxon>Metazoa</taxon>
        <taxon>Cnidaria</taxon>
        <taxon>Hydrozoa</taxon>
        <taxon>Hydroidolina</taxon>
        <taxon>Anthoathecata</taxon>
        <taxon>Aplanulata</taxon>
        <taxon>Hydridae</taxon>
        <taxon>Hydra</taxon>
    </lineage>
</organism>
<keyword evidence="1" id="KW-0812">Transmembrane</keyword>
<feature type="transmembrane region" description="Helical" evidence="1">
    <location>
        <begin position="6"/>
        <end position="26"/>
    </location>
</feature>
<dbReference type="RefSeq" id="XP_065674705.1">
    <property type="nucleotide sequence ID" value="XM_065818633.1"/>
</dbReference>
<proteinExistence type="predicted"/>
<evidence type="ECO:0000256" key="1">
    <source>
        <dbReference type="SAM" id="Phobius"/>
    </source>
</evidence>
<evidence type="ECO:0000313" key="2">
    <source>
        <dbReference type="Proteomes" id="UP001652625"/>
    </source>
</evidence>
<evidence type="ECO:0000313" key="3">
    <source>
        <dbReference type="RefSeq" id="XP_065674705.1"/>
    </source>
</evidence>
<keyword evidence="2" id="KW-1185">Reference proteome</keyword>
<dbReference type="Proteomes" id="UP001652625">
    <property type="component" value="Chromosome 15"/>
</dbReference>
<keyword evidence="1" id="KW-1133">Transmembrane helix</keyword>
<sequence length="782" mass="90560">MWLNYYSWIKVMFPLLFLYGYVNTVYELLATKTMQYGNLLATLKMLPTEYIITFELYLTDNSIAYTNIIHFTANYWYGKLEDRIPAIFLSQKCIQVSTPVNNIASGFYTGVLNIKQWINVTLSQLLVSQNYIHTFQLDGKTIGTASGINAKSFQNVKIYTSNGYNPSQPGYIRNLVITNVCKVTDVNCQPLLDVSLNGTLLETMLNITLQINYAYESGEQAIDVTWEYILPFFLQLQSEPITEDYIRINSSYLMFMVPNVLKFAGVESVITTVLNASCATSTQSSIIEIQVKLYFQNAAGYIWTKNKSMELDIFKSCKHFRSFQTDVYQLDYQIESFAIKEEIVPKMNMFLQTLRMLPKEYEISFEVYLTLFYNSIISSLLQFTIGDKSLAFFVRTEKLEVCSAFNDSSIYCVLSQPLKLFDWNKVKVSQFSFLGNYHCTVKINNKTIATVINIGAQIFENVKIYASNNWHASQPAYIKNLIVTNACSVTDLYCKPLLNVTLNGTVFKNFLNLELKVSYVYEPGELAVNVTWIYFLPLYLKLEFESTSEDCIKVYSNYLQYMIPNSLKSIGFIQSINTTFLDNSCEFGTHLIEIPLKFEFKNSNGVSWTSYHSVKNNIDEFCKRLTWKKSFQNNRLNEYYGRGIYWDDASFRLYLCINQQVTSTKKACYYTNDNGVLWAGMDISIGSVLGHHNETRELYAIHKNQKVYLVFHNTYKKWLAITIIEFQTKISSHINWKLLKTLEADNDQIFTFGSNQWMGNSDGLYFRNSTKNIWIQRIKWNL</sequence>
<reference evidence="3" key="1">
    <citation type="submission" date="2025-08" db="UniProtKB">
        <authorList>
            <consortium name="RefSeq"/>
        </authorList>
    </citation>
    <scope>IDENTIFICATION</scope>
</reference>
<gene>
    <name evidence="3" type="primary">LOC136091281</name>
</gene>
<name>A0ABM4DJL3_HYDVU</name>
<dbReference type="GeneID" id="136091281"/>
<accession>A0ABM4DJL3</accession>
<protein>
    <submittedName>
        <fullName evidence="3">Uncharacterized protein LOC136091281 isoform X1</fullName>
    </submittedName>
</protein>
<keyword evidence="1" id="KW-0472">Membrane</keyword>